<keyword evidence="3" id="KW-0328">Glycosyltransferase</keyword>
<evidence type="ECO:0000313" key="9">
    <source>
        <dbReference type="EMBL" id="QIS18925.1"/>
    </source>
</evidence>
<dbReference type="Pfam" id="PF01129">
    <property type="entry name" value="ART"/>
    <property type="match status" value="1"/>
</dbReference>
<dbReference type="GO" id="GO:0016779">
    <property type="term" value="F:nucleotidyltransferase activity"/>
    <property type="evidence" value="ECO:0007669"/>
    <property type="project" value="UniProtKB-KW"/>
</dbReference>
<proteinExistence type="inferred from homology"/>
<feature type="compositionally biased region" description="Basic and acidic residues" evidence="7">
    <location>
        <begin position="154"/>
        <end position="190"/>
    </location>
</feature>
<evidence type="ECO:0000256" key="5">
    <source>
        <dbReference type="ARBA" id="ARBA00022695"/>
    </source>
</evidence>
<protein>
    <recommendedName>
        <fullName evidence="2">NAD(+)--protein-arginine ADP-ribosyltransferase</fullName>
        <ecNumber evidence="2">2.4.2.31</ecNumber>
    </recommendedName>
</protein>
<feature type="chain" id="PRO_5026231008" description="NAD(+)--protein-arginine ADP-ribosyltransferase" evidence="8">
    <location>
        <begin position="27"/>
        <end position="338"/>
    </location>
</feature>
<feature type="region of interest" description="Disordered" evidence="7">
    <location>
        <begin position="22"/>
        <end position="51"/>
    </location>
</feature>
<evidence type="ECO:0000256" key="8">
    <source>
        <dbReference type="SAM" id="SignalP"/>
    </source>
</evidence>
<evidence type="ECO:0000256" key="4">
    <source>
        <dbReference type="ARBA" id="ARBA00022679"/>
    </source>
</evidence>
<evidence type="ECO:0000256" key="7">
    <source>
        <dbReference type="SAM" id="MobiDB-lite"/>
    </source>
</evidence>
<dbReference type="PROSITE" id="PS51996">
    <property type="entry name" value="TR_MART"/>
    <property type="match status" value="1"/>
</dbReference>
<dbReference type="RefSeq" id="WP_167486238.1">
    <property type="nucleotide sequence ID" value="NZ_CP046173.1"/>
</dbReference>
<dbReference type="GO" id="GO:0106274">
    <property type="term" value="F:NAD+-protein-arginine ADP-ribosyltransferase activity"/>
    <property type="evidence" value="ECO:0007669"/>
    <property type="project" value="UniProtKB-EC"/>
</dbReference>
<reference evidence="9 10" key="1">
    <citation type="journal article" date="2019" name="ACS Chem. Biol.">
        <title>Identification and Mobilization of a Cryptic Antibiotic Biosynthesis Gene Locus from a Human-Pathogenic Nocardia Isolate.</title>
        <authorList>
            <person name="Herisse M."/>
            <person name="Ishida K."/>
            <person name="Porter J.L."/>
            <person name="Howden B."/>
            <person name="Hertweck C."/>
            <person name="Stinear T.P."/>
            <person name="Pidot S.J."/>
        </authorList>
    </citation>
    <scope>NUCLEOTIDE SEQUENCE [LARGE SCALE GENOMIC DNA]</scope>
    <source>
        <strain evidence="9 10">AUSMDU00012715</strain>
    </source>
</reference>
<evidence type="ECO:0000256" key="6">
    <source>
        <dbReference type="ARBA" id="ARBA00047597"/>
    </source>
</evidence>
<keyword evidence="4" id="KW-0808">Transferase</keyword>
<dbReference type="EC" id="2.4.2.31" evidence="2"/>
<dbReference type="Proteomes" id="UP000500953">
    <property type="component" value="Chromosome"/>
</dbReference>
<feature type="region of interest" description="Disordered" evidence="7">
    <location>
        <begin position="145"/>
        <end position="221"/>
    </location>
</feature>
<evidence type="ECO:0000256" key="1">
    <source>
        <dbReference type="ARBA" id="ARBA00009558"/>
    </source>
</evidence>
<comment type="catalytic activity">
    <reaction evidence="6">
        <text>L-arginyl-[protein] + NAD(+) = N(omega)-(ADP-D-ribosyl)-L-arginyl-[protein] + nicotinamide + H(+)</text>
        <dbReference type="Rhea" id="RHEA:19149"/>
        <dbReference type="Rhea" id="RHEA-COMP:10532"/>
        <dbReference type="Rhea" id="RHEA-COMP:15087"/>
        <dbReference type="ChEBI" id="CHEBI:15378"/>
        <dbReference type="ChEBI" id="CHEBI:17154"/>
        <dbReference type="ChEBI" id="CHEBI:29965"/>
        <dbReference type="ChEBI" id="CHEBI:57540"/>
        <dbReference type="ChEBI" id="CHEBI:142554"/>
        <dbReference type="EC" id="2.4.2.31"/>
    </reaction>
</comment>
<comment type="similarity">
    <text evidence="1">Belongs to the Arg-specific ADP-ribosyltransferase family.</text>
</comment>
<dbReference type="SUPFAM" id="SSF56399">
    <property type="entry name" value="ADP-ribosylation"/>
    <property type="match status" value="1"/>
</dbReference>
<evidence type="ECO:0000313" key="10">
    <source>
        <dbReference type="Proteomes" id="UP000500953"/>
    </source>
</evidence>
<dbReference type="EMBL" id="CP046173">
    <property type="protein sequence ID" value="QIS18925.1"/>
    <property type="molecule type" value="Genomic_DNA"/>
</dbReference>
<accession>A0A6G9Z018</accession>
<evidence type="ECO:0000256" key="3">
    <source>
        <dbReference type="ARBA" id="ARBA00022676"/>
    </source>
</evidence>
<sequence>MNIRSSTATAILAAGILITGSETCNAAPPQPPAEQTDESNSTPLGESADSDNLDDALNTLNIEMGAGQAAALPGAMIGAALGCAAGAATGSAVADATSSGVMTPEDDTVGCLALGATGAAIGDTVAGGAAATAAIGHFLTTILNRHPTAGPAPEHPEPHNNHHGGHAEPAEHGNGHGEAHRTAGLTRDETAAVSSYTGDPRDLNKALRAGHTTPEQRKHTNELSAALKKLPAYKGPVFRGTNLPADALTQYQPGKTITEKAFTNTSKIEKGVNSGTVRFHIMSETGRDVSKYSKTPWEQQVVFPPGTRFKVTGTHKQYIRRTDGSNIEINHIEMTEVR</sequence>
<keyword evidence="5" id="KW-0548">Nucleotidyltransferase</keyword>
<dbReference type="Gene3D" id="3.90.176.10">
    <property type="entry name" value="Toxin ADP-ribosyltransferase, Chain A, domain 1"/>
    <property type="match status" value="1"/>
</dbReference>
<name>A0A6G9Z018_9NOCA</name>
<evidence type="ECO:0000256" key="2">
    <source>
        <dbReference type="ARBA" id="ARBA00012031"/>
    </source>
</evidence>
<gene>
    <name evidence="9" type="ORF">F6W96_12085</name>
</gene>
<organism evidence="9 10">
    <name type="scientific">Nocardia terpenica</name>
    <dbReference type="NCBI Taxonomy" id="455432"/>
    <lineage>
        <taxon>Bacteria</taxon>
        <taxon>Bacillati</taxon>
        <taxon>Actinomycetota</taxon>
        <taxon>Actinomycetes</taxon>
        <taxon>Mycobacteriales</taxon>
        <taxon>Nocardiaceae</taxon>
        <taxon>Nocardia</taxon>
    </lineage>
</organism>
<keyword evidence="8" id="KW-0732">Signal</keyword>
<feature type="signal peptide" evidence="8">
    <location>
        <begin position="1"/>
        <end position="26"/>
    </location>
</feature>
<dbReference type="AlphaFoldDB" id="A0A6G9Z018"/>
<dbReference type="InterPro" id="IPR000768">
    <property type="entry name" value="ART"/>
</dbReference>